<keyword evidence="2" id="KW-1185">Reference proteome</keyword>
<gene>
    <name evidence="1" type="ORF">SAMN05421820_10929</name>
</gene>
<evidence type="ECO:0000313" key="2">
    <source>
        <dbReference type="Proteomes" id="UP000183200"/>
    </source>
</evidence>
<proteinExistence type="predicted"/>
<dbReference type="Pfam" id="PF10127">
    <property type="entry name" value="RlaP"/>
    <property type="match status" value="1"/>
</dbReference>
<dbReference type="RefSeq" id="WP_074611529.1">
    <property type="nucleotide sequence ID" value="NZ_FNGY01000009.1"/>
</dbReference>
<dbReference type="PANTHER" id="PTHR34817">
    <property type="entry name" value="NUCLEOTIDYLTRANSFERASE"/>
    <property type="match status" value="1"/>
</dbReference>
<sequence length="258" mass="29569">MKTTIVNKLSAIEKAHDIKILFSCESGSRGWQFPSMDSDFDVRFIYVKPVHYYLSITERADHLSFPINDELDIYGWDLRKVLQLLKKSNTTPFEWLQSPVVYGEDGNFKALLWDLCHGYFSQRTNAHHYLGIAKGAMDTVVNEDEIKIKKLFYVLRPLLSAKWCLEKNQIAPMEIGPLMGLLPKHLQTLVSELIVFKATGKEATMIKIPAPLKNFIDEEFINCTEAAKDLPKNQFDIAGLDQFFIKTINGYDDTRDKG</sequence>
<dbReference type="AlphaFoldDB" id="A0A1H0DK60"/>
<dbReference type="EMBL" id="FNGY01000009">
    <property type="protein sequence ID" value="SDN70555.1"/>
    <property type="molecule type" value="Genomic_DNA"/>
</dbReference>
<dbReference type="Proteomes" id="UP000183200">
    <property type="component" value="Unassembled WGS sequence"/>
</dbReference>
<evidence type="ECO:0000313" key="1">
    <source>
        <dbReference type="EMBL" id="SDN70555.1"/>
    </source>
</evidence>
<name>A0A1H0DK60_9SPHI</name>
<evidence type="ECO:0008006" key="3">
    <source>
        <dbReference type="Google" id="ProtNLM"/>
    </source>
</evidence>
<protein>
    <recommendedName>
        <fullName evidence="3">Nucleotidyltransferase</fullName>
    </recommendedName>
</protein>
<organism evidence="1 2">
    <name type="scientific">Pedobacter steynii</name>
    <dbReference type="NCBI Taxonomy" id="430522"/>
    <lineage>
        <taxon>Bacteria</taxon>
        <taxon>Pseudomonadati</taxon>
        <taxon>Bacteroidota</taxon>
        <taxon>Sphingobacteriia</taxon>
        <taxon>Sphingobacteriales</taxon>
        <taxon>Sphingobacteriaceae</taxon>
        <taxon>Pedobacter</taxon>
    </lineage>
</organism>
<dbReference type="PANTHER" id="PTHR34817:SF2">
    <property type="entry name" value="NUCLEOTIDYLTRANSFERASE"/>
    <property type="match status" value="1"/>
</dbReference>
<reference evidence="2" key="1">
    <citation type="submission" date="2016-10" db="EMBL/GenBank/DDBJ databases">
        <authorList>
            <person name="Varghese N."/>
            <person name="Submissions S."/>
        </authorList>
    </citation>
    <scope>NUCLEOTIDE SEQUENCE [LARGE SCALE GENOMIC DNA]</scope>
    <source>
        <strain evidence="2">DSM 19110</strain>
    </source>
</reference>
<dbReference type="OrthoDB" id="9796845at2"/>
<accession>A0A1H0DK60</accession>
<dbReference type="InterPro" id="IPR018775">
    <property type="entry name" value="RlaP"/>
</dbReference>